<comment type="function">
    <text evidence="2 11">Catalyzes a salvage reaction resulting in the formation of AMP, that is energically less costly than de novo synthesis.</text>
</comment>
<dbReference type="SUPFAM" id="SSF53271">
    <property type="entry name" value="PRTase-like"/>
    <property type="match status" value="1"/>
</dbReference>
<dbReference type="Proteomes" id="UP001597112">
    <property type="component" value="Unassembled WGS sequence"/>
</dbReference>
<dbReference type="EMBL" id="JBHTKA010000001">
    <property type="protein sequence ID" value="MFD0998997.1"/>
    <property type="molecule type" value="Genomic_DNA"/>
</dbReference>
<dbReference type="EC" id="2.4.2.7" evidence="6 11"/>
<comment type="pathway">
    <text evidence="4 11">Purine metabolism; AMP biosynthesis via salvage pathway; AMP from adenine: step 1/1.</text>
</comment>
<evidence type="ECO:0000256" key="7">
    <source>
        <dbReference type="ARBA" id="ARBA00022490"/>
    </source>
</evidence>
<name>A0ABW3K1X6_9BACT</name>
<dbReference type="InterPro" id="IPR050054">
    <property type="entry name" value="UPRTase/APRTase"/>
</dbReference>
<dbReference type="RefSeq" id="WP_377576645.1">
    <property type="nucleotide sequence ID" value="NZ_JBHTKA010000001.1"/>
</dbReference>
<evidence type="ECO:0000256" key="4">
    <source>
        <dbReference type="ARBA" id="ARBA00004659"/>
    </source>
</evidence>
<dbReference type="CDD" id="cd06223">
    <property type="entry name" value="PRTases_typeI"/>
    <property type="match status" value="1"/>
</dbReference>
<evidence type="ECO:0000313" key="13">
    <source>
        <dbReference type="EMBL" id="MFD0998997.1"/>
    </source>
</evidence>
<keyword evidence="14" id="KW-1185">Reference proteome</keyword>
<comment type="subunit">
    <text evidence="11">Homodimer.</text>
</comment>
<keyword evidence="8 11" id="KW-0328">Glycosyltransferase</keyword>
<comment type="catalytic activity">
    <reaction evidence="1 11">
        <text>AMP + diphosphate = 5-phospho-alpha-D-ribose 1-diphosphate + adenine</text>
        <dbReference type="Rhea" id="RHEA:16609"/>
        <dbReference type="ChEBI" id="CHEBI:16708"/>
        <dbReference type="ChEBI" id="CHEBI:33019"/>
        <dbReference type="ChEBI" id="CHEBI:58017"/>
        <dbReference type="ChEBI" id="CHEBI:456215"/>
        <dbReference type="EC" id="2.4.2.7"/>
    </reaction>
</comment>
<organism evidence="13 14">
    <name type="scientific">Ohtaekwangia kribbensis</name>
    <dbReference type="NCBI Taxonomy" id="688913"/>
    <lineage>
        <taxon>Bacteria</taxon>
        <taxon>Pseudomonadati</taxon>
        <taxon>Bacteroidota</taxon>
        <taxon>Cytophagia</taxon>
        <taxon>Cytophagales</taxon>
        <taxon>Fulvivirgaceae</taxon>
        <taxon>Ohtaekwangia</taxon>
    </lineage>
</organism>
<accession>A0ABW3K1X6</accession>
<dbReference type="NCBIfam" id="NF002634">
    <property type="entry name" value="PRK02304.1-3"/>
    <property type="match status" value="1"/>
</dbReference>
<keyword evidence="10 11" id="KW-0660">Purine salvage</keyword>
<evidence type="ECO:0000259" key="12">
    <source>
        <dbReference type="Pfam" id="PF00156"/>
    </source>
</evidence>
<dbReference type="PANTHER" id="PTHR32315">
    <property type="entry name" value="ADENINE PHOSPHORIBOSYLTRANSFERASE"/>
    <property type="match status" value="1"/>
</dbReference>
<comment type="subcellular location">
    <subcellularLocation>
        <location evidence="3 11">Cytoplasm</location>
    </subcellularLocation>
</comment>
<evidence type="ECO:0000256" key="1">
    <source>
        <dbReference type="ARBA" id="ARBA00000868"/>
    </source>
</evidence>
<evidence type="ECO:0000256" key="8">
    <source>
        <dbReference type="ARBA" id="ARBA00022676"/>
    </source>
</evidence>
<dbReference type="GO" id="GO:0003999">
    <property type="term" value="F:adenine phosphoribosyltransferase activity"/>
    <property type="evidence" value="ECO:0007669"/>
    <property type="project" value="UniProtKB-EC"/>
</dbReference>
<evidence type="ECO:0000256" key="10">
    <source>
        <dbReference type="ARBA" id="ARBA00022726"/>
    </source>
</evidence>
<evidence type="ECO:0000256" key="11">
    <source>
        <dbReference type="HAMAP-Rule" id="MF_00004"/>
    </source>
</evidence>
<keyword evidence="9 11" id="KW-0808">Transferase</keyword>
<dbReference type="Gene3D" id="3.40.50.2020">
    <property type="match status" value="1"/>
</dbReference>
<evidence type="ECO:0000256" key="6">
    <source>
        <dbReference type="ARBA" id="ARBA00011893"/>
    </source>
</evidence>
<dbReference type="InterPro" id="IPR000836">
    <property type="entry name" value="PRTase_dom"/>
</dbReference>
<protein>
    <recommendedName>
        <fullName evidence="6 11">Adenine phosphoribosyltransferase</fullName>
        <shortName evidence="11">APRT</shortName>
        <ecNumber evidence="6 11">2.4.2.7</ecNumber>
    </recommendedName>
</protein>
<dbReference type="Pfam" id="PF00156">
    <property type="entry name" value="Pribosyltran"/>
    <property type="match status" value="1"/>
</dbReference>
<evidence type="ECO:0000256" key="2">
    <source>
        <dbReference type="ARBA" id="ARBA00003968"/>
    </source>
</evidence>
<keyword evidence="7 11" id="KW-0963">Cytoplasm</keyword>
<dbReference type="HAMAP" id="MF_00004">
    <property type="entry name" value="Aden_phosphoribosyltr"/>
    <property type="match status" value="1"/>
</dbReference>
<proteinExistence type="inferred from homology"/>
<comment type="similarity">
    <text evidence="5 11">Belongs to the purine/pyrimidine phosphoribosyltransferase family.</text>
</comment>
<evidence type="ECO:0000256" key="5">
    <source>
        <dbReference type="ARBA" id="ARBA00008391"/>
    </source>
</evidence>
<dbReference type="NCBIfam" id="NF002636">
    <property type="entry name" value="PRK02304.1-5"/>
    <property type="match status" value="1"/>
</dbReference>
<comment type="caution">
    <text evidence="13">The sequence shown here is derived from an EMBL/GenBank/DDBJ whole genome shotgun (WGS) entry which is preliminary data.</text>
</comment>
<dbReference type="InterPro" id="IPR029057">
    <property type="entry name" value="PRTase-like"/>
</dbReference>
<evidence type="ECO:0000313" key="14">
    <source>
        <dbReference type="Proteomes" id="UP001597112"/>
    </source>
</evidence>
<feature type="domain" description="Phosphoribosyltransferase" evidence="12">
    <location>
        <begin position="39"/>
        <end position="148"/>
    </location>
</feature>
<evidence type="ECO:0000256" key="9">
    <source>
        <dbReference type="ARBA" id="ARBA00022679"/>
    </source>
</evidence>
<evidence type="ECO:0000256" key="3">
    <source>
        <dbReference type="ARBA" id="ARBA00004496"/>
    </source>
</evidence>
<sequence length="177" mass="19578">MQLSDKIKHTIRDVHDYPKPGIIFKDITPVLSDPVLMHEIAGQLKQDFQGQKLDAIAAVEARGFIFGSILAHELGCRFIPIRKAGKLPYKVRRKEYDLEYGTACIEVHEDAIQSGWRVLVQDDLLATGGTAGAAAALIESFGATVAGFSFIINLSFLPGYSLLKERFGVDPHFLTEY</sequence>
<dbReference type="InterPro" id="IPR005764">
    <property type="entry name" value="Ade_phspho_trans"/>
</dbReference>
<reference evidence="14" key="1">
    <citation type="journal article" date="2019" name="Int. J. Syst. Evol. Microbiol.">
        <title>The Global Catalogue of Microorganisms (GCM) 10K type strain sequencing project: providing services to taxonomists for standard genome sequencing and annotation.</title>
        <authorList>
            <consortium name="The Broad Institute Genomics Platform"/>
            <consortium name="The Broad Institute Genome Sequencing Center for Infectious Disease"/>
            <person name="Wu L."/>
            <person name="Ma J."/>
        </authorList>
    </citation>
    <scope>NUCLEOTIDE SEQUENCE [LARGE SCALE GENOMIC DNA]</scope>
    <source>
        <strain evidence="14">CCUG 58938</strain>
    </source>
</reference>
<dbReference type="PANTHER" id="PTHR32315:SF3">
    <property type="entry name" value="ADENINE PHOSPHORIBOSYLTRANSFERASE"/>
    <property type="match status" value="1"/>
</dbReference>
<dbReference type="NCBIfam" id="TIGR01090">
    <property type="entry name" value="apt"/>
    <property type="match status" value="1"/>
</dbReference>
<gene>
    <name evidence="11" type="primary">apt</name>
    <name evidence="13" type="ORF">ACFQ21_06740</name>
</gene>